<feature type="transmembrane region" description="Helical" evidence="7">
    <location>
        <begin position="145"/>
        <end position="166"/>
    </location>
</feature>
<dbReference type="Proteomes" id="UP000425411">
    <property type="component" value="Chromosome"/>
</dbReference>
<dbReference type="Pfam" id="PF07690">
    <property type="entry name" value="MFS_1"/>
    <property type="match status" value="1"/>
</dbReference>
<protein>
    <submittedName>
        <fullName evidence="8">MFS transporter</fullName>
    </submittedName>
</protein>
<keyword evidence="2" id="KW-0813">Transport</keyword>
<name>A0AAP9HBB3_9BACL</name>
<comment type="subcellular location">
    <subcellularLocation>
        <location evidence="1">Cell membrane</location>
        <topology evidence="1">Multi-pass membrane protein</topology>
    </subcellularLocation>
</comment>
<dbReference type="SUPFAM" id="SSF103473">
    <property type="entry name" value="MFS general substrate transporter"/>
    <property type="match status" value="1"/>
</dbReference>
<feature type="transmembrane region" description="Helical" evidence="7">
    <location>
        <begin position="369"/>
        <end position="394"/>
    </location>
</feature>
<keyword evidence="3" id="KW-1003">Cell membrane</keyword>
<evidence type="ECO:0000256" key="5">
    <source>
        <dbReference type="ARBA" id="ARBA00022989"/>
    </source>
</evidence>
<accession>A0AAP9HBB3</accession>
<dbReference type="PANTHER" id="PTHR23517">
    <property type="entry name" value="RESISTANCE PROTEIN MDTM, PUTATIVE-RELATED-RELATED"/>
    <property type="match status" value="1"/>
</dbReference>
<evidence type="ECO:0000313" key="9">
    <source>
        <dbReference type="Proteomes" id="UP000425411"/>
    </source>
</evidence>
<dbReference type="PANTHER" id="PTHR23517:SF3">
    <property type="entry name" value="INTEGRAL MEMBRANE TRANSPORT PROTEIN"/>
    <property type="match status" value="1"/>
</dbReference>
<keyword evidence="4 7" id="KW-0812">Transmembrane</keyword>
<feature type="transmembrane region" description="Helical" evidence="7">
    <location>
        <begin position="241"/>
        <end position="260"/>
    </location>
</feature>
<feature type="transmembrane region" description="Helical" evidence="7">
    <location>
        <begin position="59"/>
        <end position="80"/>
    </location>
</feature>
<evidence type="ECO:0000256" key="4">
    <source>
        <dbReference type="ARBA" id="ARBA00022692"/>
    </source>
</evidence>
<gene>
    <name evidence="8" type="ORF">FOC49_00110</name>
</gene>
<feature type="transmembrane region" description="Helical" evidence="7">
    <location>
        <begin position="15"/>
        <end position="34"/>
    </location>
</feature>
<dbReference type="InterPro" id="IPR050171">
    <property type="entry name" value="MFS_Transporters"/>
</dbReference>
<keyword evidence="5 7" id="KW-1133">Transmembrane helix</keyword>
<keyword evidence="9" id="KW-1185">Reference proteome</keyword>
<feature type="transmembrane region" description="Helical" evidence="7">
    <location>
        <begin position="311"/>
        <end position="328"/>
    </location>
</feature>
<feature type="transmembrane region" description="Helical" evidence="7">
    <location>
        <begin position="178"/>
        <end position="196"/>
    </location>
</feature>
<reference evidence="8 9" key="1">
    <citation type="submission" date="2019-11" db="EMBL/GenBank/DDBJ databases">
        <title>FDA dAtabase for Regulatory Grade micrObial Sequences (FDA-ARGOS): Supporting development and validation of Infectious Disease Dx tests.</title>
        <authorList>
            <person name="Turner S."/>
            <person name="Byrd R."/>
            <person name="Tallon L."/>
            <person name="Sadzewicz L."/>
            <person name="Vavikolanu K."/>
            <person name="Mehta A."/>
            <person name="Aluvathingal J."/>
            <person name="Nadendla S."/>
            <person name="Myers T."/>
            <person name="Yan Y."/>
            <person name="Sichtig H."/>
        </authorList>
    </citation>
    <scope>NUCLEOTIDE SEQUENCE [LARGE SCALE GENOMIC DNA]</scope>
    <source>
        <strain evidence="8 9">FDAARGOS_741</strain>
    </source>
</reference>
<feature type="transmembrane region" description="Helical" evidence="7">
    <location>
        <begin position="115"/>
        <end position="133"/>
    </location>
</feature>
<dbReference type="Gene3D" id="1.20.1250.20">
    <property type="entry name" value="MFS general substrate transporter like domains"/>
    <property type="match status" value="2"/>
</dbReference>
<feature type="transmembrane region" description="Helical" evidence="7">
    <location>
        <begin position="400"/>
        <end position="421"/>
    </location>
</feature>
<dbReference type="CDD" id="cd06174">
    <property type="entry name" value="MFS"/>
    <property type="match status" value="1"/>
</dbReference>
<feature type="transmembrane region" description="Helical" evidence="7">
    <location>
        <begin position="87"/>
        <end position="109"/>
    </location>
</feature>
<organism evidence="8 9">
    <name type="scientific">Gemella morbillorum</name>
    <dbReference type="NCBI Taxonomy" id="29391"/>
    <lineage>
        <taxon>Bacteria</taxon>
        <taxon>Bacillati</taxon>
        <taxon>Bacillota</taxon>
        <taxon>Bacilli</taxon>
        <taxon>Bacillales</taxon>
        <taxon>Gemellaceae</taxon>
        <taxon>Gemella</taxon>
    </lineage>
</organism>
<evidence type="ECO:0000256" key="2">
    <source>
        <dbReference type="ARBA" id="ARBA00022448"/>
    </source>
</evidence>
<evidence type="ECO:0000256" key="1">
    <source>
        <dbReference type="ARBA" id="ARBA00004651"/>
    </source>
</evidence>
<evidence type="ECO:0000256" key="3">
    <source>
        <dbReference type="ARBA" id="ARBA00022475"/>
    </source>
</evidence>
<evidence type="ECO:0000256" key="7">
    <source>
        <dbReference type="SAM" id="Phobius"/>
    </source>
</evidence>
<sequence>MKEVSLQSPTRRQGIIMFALLICAYIIFATNWVAGSNLSKQITDHYFNGEKVSPIISEIVNYTITIARIIANLLAAYILIKLHPRKAAIFALFCLCFSFFAIFSHNYWLYTISRMIMALGGSMIMVFINTYVAKFIPNDKKILTSAIITASYNFGAAVVAILFLVFKEHFIDDWRYTMIGFSIFSIIIFIIWLAVAKDFEPTITWKHPNYFVYKLLIESKEVAEDEELKEYTYADGFRDKFIYFFSLGFGGFLFLYVMPLVSLPRVVAEHSHNENFKPEFMILMVTVGGIVGTLSNILITRKFDFRRKPFLVLHGVLMIGFMAIGLYVVSTNAILSYIMFALSGFVMYSQYPVYLNYPYELPKINSQKLTIMFGMFWAFGYAIYTLFNFIWSLILNHFGYVSSISFYLVGSVIYIIFVFAFPETRIKRK</sequence>
<proteinExistence type="predicted"/>
<dbReference type="AlphaFoldDB" id="A0AAP9HBB3"/>
<keyword evidence="6 7" id="KW-0472">Membrane</keyword>
<dbReference type="GO" id="GO:0005886">
    <property type="term" value="C:plasma membrane"/>
    <property type="evidence" value="ECO:0007669"/>
    <property type="project" value="UniProtKB-SubCell"/>
</dbReference>
<evidence type="ECO:0000313" key="8">
    <source>
        <dbReference type="EMBL" id="QGS08393.1"/>
    </source>
</evidence>
<evidence type="ECO:0000256" key="6">
    <source>
        <dbReference type="ARBA" id="ARBA00023136"/>
    </source>
</evidence>
<dbReference type="InterPro" id="IPR036259">
    <property type="entry name" value="MFS_trans_sf"/>
</dbReference>
<dbReference type="GO" id="GO:0022857">
    <property type="term" value="F:transmembrane transporter activity"/>
    <property type="evidence" value="ECO:0007669"/>
    <property type="project" value="InterPro"/>
</dbReference>
<dbReference type="EMBL" id="CP046314">
    <property type="protein sequence ID" value="QGS08393.1"/>
    <property type="molecule type" value="Genomic_DNA"/>
</dbReference>
<dbReference type="InterPro" id="IPR011701">
    <property type="entry name" value="MFS"/>
</dbReference>
<feature type="transmembrane region" description="Helical" evidence="7">
    <location>
        <begin position="280"/>
        <end position="299"/>
    </location>
</feature>
<feature type="transmembrane region" description="Helical" evidence="7">
    <location>
        <begin position="334"/>
        <end position="357"/>
    </location>
</feature>